<dbReference type="Gene3D" id="3.30.430.20">
    <property type="entry name" value="Gnk2 domain, C-X8-C-X2-C motif"/>
    <property type="match status" value="1"/>
</dbReference>
<evidence type="ECO:0000256" key="7">
    <source>
        <dbReference type="ARBA" id="ARBA00022840"/>
    </source>
</evidence>
<keyword evidence="4" id="KW-0677">Repeat</keyword>
<dbReference type="Proteomes" id="UP001280121">
    <property type="component" value="Unassembled WGS sequence"/>
</dbReference>
<dbReference type="Pfam" id="PF01657">
    <property type="entry name" value="Stress-antifung"/>
    <property type="match status" value="1"/>
</dbReference>
<evidence type="ECO:0000256" key="4">
    <source>
        <dbReference type="ARBA" id="ARBA00022737"/>
    </source>
</evidence>
<dbReference type="GO" id="GO:0004674">
    <property type="term" value="F:protein serine/threonine kinase activity"/>
    <property type="evidence" value="ECO:0007669"/>
    <property type="project" value="UniProtKB-KW"/>
</dbReference>
<dbReference type="EMBL" id="JANJYI010000006">
    <property type="protein sequence ID" value="KAK2644333.1"/>
    <property type="molecule type" value="Genomic_DNA"/>
</dbReference>
<dbReference type="Gene3D" id="1.10.510.10">
    <property type="entry name" value="Transferase(Phosphotransferase) domain 1"/>
    <property type="match status" value="1"/>
</dbReference>
<keyword evidence="8" id="KW-0675">Receptor</keyword>
<keyword evidence="6" id="KW-0418">Kinase</keyword>
<dbReference type="CDD" id="cd23509">
    <property type="entry name" value="Gnk2-like"/>
    <property type="match status" value="1"/>
</dbReference>
<name>A0AAD9TYZ4_9ROSI</name>
<keyword evidence="5" id="KW-0547">Nucleotide-binding</keyword>
<sequence length="255" mass="28343">MMYSLIDSAPNTDLMFGTKENDGPLPGIVMLQCTRDINGSSCRSCFDTLTKNMKRCCQKQRGWRLLSSSCFIRYEEFQFNQQPPAPPPPHVPAAPQPTPIDERKGGNYKTTKIVIITLSSFVAVTTAALLGFCYYSSSCRKKEQKGEHKEIWNEDKGQELIDLNIVDNCPITEVLRWIHIALLCVQDDPTDRPTMSLIVLMLASQAINLPQPSTPPYSVGRFTTIFSDLSSIPTTGTETGFLTSYAQTSSTISSK</sequence>
<feature type="transmembrane region" description="Helical" evidence="10">
    <location>
        <begin position="113"/>
        <end position="135"/>
    </location>
</feature>
<feature type="compositionally biased region" description="Pro residues" evidence="9">
    <location>
        <begin position="83"/>
        <end position="98"/>
    </location>
</feature>
<dbReference type="InterPro" id="IPR052059">
    <property type="entry name" value="CR_Ser/Thr_kinase"/>
</dbReference>
<feature type="domain" description="Gnk2-homologous" evidence="11">
    <location>
        <begin position="1"/>
        <end position="79"/>
    </location>
</feature>
<dbReference type="AlphaFoldDB" id="A0AAD9TYZ4"/>
<evidence type="ECO:0000256" key="2">
    <source>
        <dbReference type="ARBA" id="ARBA00022679"/>
    </source>
</evidence>
<dbReference type="InterPro" id="IPR002902">
    <property type="entry name" value="GNK2"/>
</dbReference>
<keyword evidence="1" id="KW-0723">Serine/threonine-protein kinase</keyword>
<proteinExistence type="predicted"/>
<evidence type="ECO:0000256" key="5">
    <source>
        <dbReference type="ARBA" id="ARBA00022741"/>
    </source>
</evidence>
<evidence type="ECO:0000256" key="3">
    <source>
        <dbReference type="ARBA" id="ARBA00022729"/>
    </source>
</evidence>
<dbReference type="SUPFAM" id="SSF56112">
    <property type="entry name" value="Protein kinase-like (PK-like)"/>
    <property type="match status" value="1"/>
</dbReference>
<evidence type="ECO:0000256" key="6">
    <source>
        <dbReference type="ARBA" id="ARBA00022777"/>
    </source>
</evidence>
<dbReference type="GO" id="GO:0005524">
    <property type="term" value="F:ATP binding"/>
    <property type="evidence" value="ECO:0007669"/>
    <property type="project" value="UniProtKB-KW"/>
</dbReference>
<gene>
    <name evidence="12" type="ORF">Ddye_019528</name>
</gene>
<feature type="region of interest" description="Disordered" evidence="9">
    <location>
        <begin position="81"/>
        <end position="103"/>
    </location>
</feature>
<evidence type="ECO:0000313" key="12">
    <source>
        <dbReference type="EMBL" id="KAK2644333.1"/>
    </source>
</evidence>
<keyword evidence="3" id="KW-0732">Signal</keyword>
<evidence type="ECO:0000256" key="10">
    <source>
        <dbReference type="SAM" id="Phobius"/>
    </source>
</evidence>
<keyword evidence="13" id="KW-1185">Reference proteome</keyword>
<evidence type="ECO:0000313" key="13">
    <source>
        <dbReference type="Proteomes" id="UP001280121"/>
    </source>
</evidence>
<dbReference type="PANTHER" id="PTHR47973">
    <property type="entry name" value="CYSTEINE-RICH RECEPTOR-LIKE PROTEIN KINASE 3"/>
    <property type="match status" value="1"/>
</dbReference>
<evidence type="ECO:0000256" key="1">
    <source>
        <dbReference type="ARBA" id="ARBA00022527"/>
    </source>
</evidence>
<protein>
    <recommendedName>
        <fullName evidence="11">Gnk2-homologous domain-containing protein</fullName>
    </recommendedName>
</protein>
<evidence type="ECO:0000259" key="11">
    <source>
        <dbReference type="PROSITE" id="PS51473"/>
    </source>
</evidence>
<evidence type="ECO:0000256" key="8">
    <source>
        <dbReference type="ARBA" id="ARBA00023170"/>
    </source>
</evidence>
<keyword evidence="2" id="KW-0808">Transferase</keyword>
<keyword evidence="7" id="KW-0067">ATP-binding</keyword>
<reference evidence="12" key="1">
    <citation type="journal article" date="2023" name="Plant J.">
        <title>Genome sequences and population genomics provide insights into the demographic history, inbreeding, and mutation load of two 'living fossil' tree species of Dipteronia.</title>
        <authorList>
            <person name="Feng Y."/>
            <person name="Comes H.P."/>
            <person name="Chen J."/>
            <person name="Zhu S."/>
            <person name="Lu R."/>
            <person name="Zhang X."/>
            <person name="Li P."/>
            <person name="Qiu J."/>
            <person name="Olsen K.M."/>
            <person name="Qiu Y."/>
        </authorList>
    </citation>
    <scope>NUCLEOTIDE SEQUENCE</scope>
    <source>
        <strain evidence="12">KIB01</strain>
    </source>
</reference>
<comment type="caution">
    <text evidence="12">The sequence shown here is derived from an EMBL/GenBank/DDBJ whole genome shotgun (WGS) entry which is preliminary data.</text>
</comment>
<keyword evidence="10" id="KW-0472">Membrane</keyword>
<dbReference type="InterPro" id="IPR038408">
    <property type="entry name" value="GNK2_sf"/>
</dbReference>
<keyword evidence="10" id="KW-0812">Transmembrane</keyword>
<keyword evidence="10" id="KW-1133">Transmembrane helix</keyword>
<organism evidence="12 13">
    <name type="scientific">Dipteronia dyeriana</name>
    <dbReference type="NCBI Taxonomy" id="168575"/>
    <lineage>
        <taxon>Eukaryota</taxon>
        <taxon>Viridiplantae</taxon>
        <taxon>Streptophyta</taxon>
        <taxon>Embryophyta</taxon>
        <taxon>Tracheophyta</taxon>
        <taxon>Spermatophyta</taxon>
        <taxon>Magnoliopsida</taxon>
        <taxon>eudicotyledons</taxon>
        <taxon>Gunneridae</taxon>
        <taxon>Pentapetalae</taxon>
        <taxon>rosids</taxon>
        <taxon>malvids</taxon>
        <taxon>Sapindales</taxon>
        <taxon>Sapindaceae</taxon>
        <taxon>Hippocastanoideae</taxon>
        <taxon>Acereae</taxon>
        <taxon>Dipteronia</taxon>
    </lineage>
</organism>
<dbReference type="InterPro" id="IPR011009">
    <property type="entry name" value="Kinase-like_dom_sf"/>
</dbReference>
<evidence type="ECO:0000256" key="9">
    <source>
        <dbReference type="SAM" id="MobiDB-lite"/>
    </source>
</evidence>
<dbReference type="PROSITE" id="PS51473">
    <property type="entry name" value="GNK2"/>
    <property type="match status" value="1"/>
</dbReference>
<accession>A0AAD9TYZ4</accession>